<gene>
    <name evidence="2" type="ORF">Dform_01472</name>
</gene>
<dbReference type="AlphaFoldDB" id="A0A1P8F8J5"/>
<feature type="transmembrane region" description="Helical" evidence="1">
    <location>
        <begin position="129"/>
        <end position="148"/>
    </location>
</feature>
<dbReference type="InterPro" id="IPR041113">
    <property type="entry name" value="Heliorhodopsin"/>
</dbReference>
<sequence length="255" mass="28226">MVIDPVTEGKIKRLRVLNVVVGLILAVQALAIAFLTNGFSLPVTSTFISGPPGTAPELRNLFDIPTGWGVFAFLFISAAALLIIASPPVFPWYKRNLLQSRNYGRWIEYFFSSSIMIVLISQLTGISDIAALMAIFGVNAAMILFGAVQEKYEKPGNGNLLPFWFGSFAGIIPWLAILVYVWAPGLNVSPPGFVYGIIISLFIFFNCFAVNMILQYKKIGPWRDYLFGERAYIILSLTAKALLAWQVFFPVLMPA</sequence>
<evidence type="ECO:0000313" key="2">
    <source>
        <dbReference type="EMBL" id="APV44794.1"/>
    </source>
</evidence>
<keyword evidence="1" id="KW-0812">Transmembrane</keyword>
<dbReference type="KEGG" id="dfo:Dform_01472"/>
<proteinExistence type="predicted"/>
<dbReference type="OrthoDB" id="2042238at2"/>
<feature type="transmembrane region" description="Helical" evidence="1">
    <location>
        <begin position="106"/>
        <end position="123"/>
    </location>
</feature>
<feature type="transmembrane region" description="Helical" evidence="1">
    <location>
        <begin position="66"/>
        <end position="85"/>
    </location>
</feature>
<dbReference type="SMR" id="A0A1P8F8J5"/>
<keyword evidence="3" id="KW-1185">Reference proteome</keyword>
<keyword evidence="1" id="KW-0472">Membrane</keyword>
<organism evidence="2 3">
    <name type="scientific">Dehalogenimonas formicexedens</name>
    <dbReference type="NCBI Taxonomy" id="1839801"/>
    <lineage>
        <taxon>Bacteria</taxon>
        <taxon>Bacillati</taxon>
        <taxon>Chloroflexota</taxon>
        <taxon>Dehalococcoidia</taxon>
        <taxon>Dehalococcoidales</taxon>
        <taxon>Dehalococcoidaceae</taxon>
        <taxon>Dehalogenimonas</taxon>
    </lineage>
</organism>
<feature type="transmembrane region" description="Helical" evidence="1">
    <location>
        <begin position="234"/>
        <end position="253"/>
    </location>
</feature>
<accession>A0A1P8F8J5</accession>
<evidence type="ECO:0000256" key="1">
    <source>
        <dbReference type="SAM" id="Phobius"/>
    </source>
</evidence>
<dbReference type="Gene3D" id="1.20.1070.10">
    <property type="entry name" value="Rhodopsin 7-helix transmembrane proteins"/>
    <property type="match status" value="1"/>
</dbReference>
<evidence type="ECO:0000313" key="3">
    <source>
        <dbReference type="Proteomes" id="UP000185934"/>
    </source>
</evidence>
<name>A0A1P8F8J5_9CHLR</name>
<dbReference type="Pfam" id="PF18761">
    <property type="entry name" value="Heliorhodopsin"/>
    <property type="match status" value="1"/>
</dbReference>
<dbReference type="STRING" id="1839801.Dform_01472"/>
<feature type="transmembrane region" description="Helical" evidence="1">
    <location>
        <begin position="193"/>
        <end position="214"/>
    </location>
</feature>
<reference evidence="3" key="1">
    <citation type="submission" date="2016-11" db="EMBL/GenBank/DDBJ databases">
        <title>Dehalogenimonas formicexedens sp. nov., a chlorinated alkane respiring bacterium isolated from contaminated groundwater.</title>
        <authorList>
            <person name="Key T.A."/>
            <person name="Bowman K.S."/>
            <person name="Lee I."/>
            <person name="Chun J."/>
            <person name="Albuquerque L."/>
            <person name="da Costa M.S."/>
            <person name="Rainey F.A."/>
            <person name="Moe W.M."/>
        </authorList>
    </citation>
    <scope>NUCLEOTIDE SEQUENCE [LARGE SCALE GENOMIC DNA]</scope>
    <source>
        <strain evidence="3">NSZ-14</strain>
    </source>
</reference>
<dbReference type="RefSeq" id="WP_076004422.1">
    <property type="nucleotide sequence ID" value="NZ_CP018258.1"/>
</dbReference>
<dbReference type="Proteomes" id="UP000185934">
    <property type="component" value="Chromosome"/>
</dbReference>
<dbReference type="NCBIfam" id="NF038020">
    <property type="entry name" value="HeR"/>
    <property type="match status" value="1"/>
</dbReference>
<keyword evidence="1" id="KW-1133">Transmembrane helix</keyword>
<dbReference type="EMBL" id="CP018258">
    <property type="protein sequence ID" value="APV44794.1"/>
    <property type="molecule type" value="Genomic_DNA"/>
</dbReference>
<protein>
    <submittedName>
        <fullName evidence="2">Uncharacterized protein</fullName>
    </submittedName>
</protein>
<feature type="transmembrane region" description="Helical" evidence="1">
    <location>
        <begin position="16"/>
        <end position="35"/>
    </location>
</feature>
<feature type="transmembrane region" description="Helical" evidence="1">
    <location>
        <begin position="160"/>
        <end position="181"/>
    </location>
</feature>